<dbReference type="GO" id="GO:0009986">
    <property type="term" value="C:cell surface"/>
    <property type="evidence" value="ECO:0007669"/>
    <property type="project" value="UniProtKB-ARBA"/>
</dbReference>
<feature type="disulfide bond" evidence="7">
    <location>
        <begin position="341"/>
        <end position="350"/>
    </location>
</feature>
<feature type="domain" description="EGF-like" evidence="8">
    <location>
        <begin position="353"/>
        <end position="392"/>
    </location>
</feature>
<dbReference type="CDD" id="cd00054">
    <property type="entry name" value="EGF_CA"/>
    <property type="match status" value="3"/>
</dbReference>
<keyword evidence="1" id="KW-0217">Developmental protein</keyword>
<dbReference type="InterPro" id="IPR018097">
    <property type="entry name" value="EGF_Ca-bd_CS"/>
</dbReference>
<dbReference type="GO" id="GO:0010631">
    <property type="term" value="P:epithelial cell migration"/>
    <property type="evidence" value="ECO:0007669"/>
    <property type="project" value="UniProtKB-ARBA"/>
</dbReference>
<dbReference type="GO" id="GO:0007498">
    <property type="term" value="P:mesoderm development"/>
    <property type="evidence" value="ECO:0007669"/>
    <property type="project" value="UniProtKB-ARBA"/>
</dbReference>
<dbReference type="InterPro" id="IPR051022">
    <property type="entry name" value="Notch_Cell-Fate_Det"/>
</dbReference>
<keyword evidence="2 7" id="KW-0245">EGF-like domain</keyword>
<dbReference type="PANTHER" id="PTHR24049:SF22">
    <property type="entry name" value="DROSOPHILA CRUMBS HOMOLOG"/>
    <property type="match status" value="1"/>
</dbReference>
<feature type="domain" description="EGF-like" evidence="8">
    <location>
        <begin position="394"/>
        <end position="435"/>
    </location>
</feature>
<dbReference type="GO" id="GO:0048565">
    <property type="term" value="P:digestive tract development"/>
    <property type="evidence" value="ECO:0007669"/>
    <property type="project" value="UniProtKB-ARBA"/>
</dbReference>
<dbReference type="Gene3D" id="2.10.25.10">
    <property type="entry name" value="Laminin"/>
    <property type="match status" value="6"/>
</dbReference>
<dbReference type="STRING" id="151549.A0A4C1YED3"/>
<dbReference type="PRINTS" id="PR00010">
    <property type="entry name" value="EGFBLOOD"/>
</dbReference>
<dbReference type="InterPro" id="IPR000152">
    <property type="entry name" value="EGF-type_Asp/Asn_hydroxyl_site"/>
</dbReference>
<dbReference type="FunFam" id="2.10.25.10:FF:000054">
    <property type="entry name" value="Slit guidance ligand 2"/>
    <property type="match status" value="1"/>
</dbReference>
<evidence type="ECO:0000256" key="5">
    <source>
        <dbReference type="ARBA" id="ARBA00023157"/>
    </source>
</evidence>
<feature type="domain" description="EGF-like" evidence="8">
    <location>
        <begin position="118"/>
        <end position="155"/>
    </location>
</feature>
<dbReference type="InterPro" id="IPR013032">
    <property type="entry name" value="EGF-like_CS"/>
</dbReference>
<dbReference type="GO" id="GO:0048568">
    <property type="term" value="P:embryonic organ development"/>
    <property type="evidence" value="ECO:0007669"/>
    <property type="project" value="UniProtKB-ARBA"/>
</dbReference>
<dbReference type="Pfam" id="PF00008">
    <property type="entry name" value="EGF"/>
    <property type="match status" value="3"/>
</dbReference>
<dbReference type="GO" id="GO:0022407">
    <property type="term" value="P:regulation of cell-cell adhesion"/>
    <property type="evidence" value="ECO:0007669"/>
    <property type="project" value="UniProtKB-ARBA"/>
</dbReference>
<dbReference type="PROSITE" id="PS00010">
    <property type="entry name" value="ASX_HYDROXYL"/>
    <property type="match status" value="2"/>
</dbReference>
<dbReference type="PROSITE" id="PS01187">
    <property type="entry name" value="EGF_CA"/>
    <property type="match status" value="1"/>
</dbReference>
<dbReference type="FunFam" id="2.10.25.10:FF:000080">
    <property type="entry name" value="Neurogenic locus notch 1"/>
    <property type="match status" value="1"/>
</dbReference>
<feature type="disulfide bond" evidence="7">
    <location>
        <begin position="496"/>
        <end position="505"/>
    </location>
</feature>
<organism evidence="9 10">
    <name type="scientific">Eumeta variegata</name>
    <name type="common">Bagworm moth</name>
    <name type="synonym">Eumeta japonica</name>
    <dbReference type="NCBI Taxonomy" id="151549"/>
    <lineage>
        <taxon>Eukaryota</taxon>
        <taxon>Metazoa</taxon>
        <taxon>Ecdysozoa</taxon>
        <taxon>Arthropoda</taxon>
        <taxon>Hexapoda</taxon>
        <taxon>Insecta</taxon>
        <taxon>Pterygota</taxon>
        <taxon>Neoptera</taxon>
        <taxon>Endopterygota</taxon>
        <taxon>Lepidoptera</taxon>
        <taxon>Glossata</taxon>
        <taxon>Ditrysia</taxon>
        <taxon>Tineoidea</taxon>
        <taxon>Psychidae</taxon>
        <taxon>Oiketicinae</taxon>
        <taxon>Eumeta</taxon>
    </lineage>
</organism>
<comment type="caution">
    <text evidence="9">The sequence shown here is derived from an EMBL/GenBank/DDBJ whole genome shotgun (WGS) entry which is preliminary data.</text>
</comment>
<dbReference type="Pfam" id="PF12661">
    <property type="entry name" value="hEGF"/>
    <property type="match status" value="2"/>
</dbReference>
<comment type="caution">
    <text evidence="7">Lacks conserved residue(s) required for the propagation of feature annotation.</text>
</comment>
<protein>
    <submittedName>
        <fullName evidence="9">Neurogenic locus Notch protein</fullName>
    </submittedName>
</protein>
<dbReference type="SMART" id="SM00179">
    <property type="entry name" value="EGF_CA"/>
    <property type="match status" value="5"/>
</dbReference>
<evidence type="ECO:0000256" key="1">
    <source>
        <dbReference type="ARBA" id="ARBA00022473"/>
    </source>
</evidence>
<evidence type="ECO:0000259" key="8">
    <source>
        <dbReference type="PROSITE" id="PS50026"/>
    </source>
</evidence>
<dbReference type="GO" id="GO:0048608">
    <property type="term" value="P:reproductive structure development"/>
    <property type="evidence" value="ECO:0007669"/>
    <property type="project" value="UniProtKB-ARBA"/>
</dbReference>
<dbReference type="PROSITE" id="PS01186">
    <property type="entry name" value="EGF_2"/>
    <property type="match status" value="3"/>
</dbReference>
<dbReference type="PROSITE" id="PS50026">
    <property type="entry name" value="EGF_3"/>
    <property type="match status" value="6"/>
</dbReference>
<keyword evidence="6" id="KW-0325">Glycoprotein</keyword>
<dbReference type="InterPro" id="IPR001881">
    <property type="entry name" value="EGF-like_Ca-bd_dom"/>
</dbReference>
<dbReference type="GO" id="GO:0008347">
    <property type="term" value="P:glial cell migration"/>
    <property type="evidence" value="ECO:0007669"/>
    <property type="project" value="UniProtKB-ARBA"/>
</dbReference>
<evidence type="ECO:0000256" key="4">
    <source>
        <dbReference type="ARBA" id="ARBA00022737"/>
    </source>
</evidence>
<evidence type="ECO:0000313" key="9">
    <source>
        <dbReference type="EMBL" id="GBP73354.1"/>
    </source>
</evidence>
<proteinExistence type="predicted"/>
<evidence type="ECO:0000313" key="10">
    <source>
        <dbReference type="Proteomes" id="UP000299102"/>
    </source>
</evidence>
<feature type="domain" description="EGF-like" evidence="8">
    <location>
        <begin position="470"/>
        <end position="506"/>
    </location>
</feature>
<accession>A0A4C1YED3</accession>
<dbReference type="GO" id="GO:0048732">
    <property type="term" value="P:gland development"/>
    <property type="evidence" value="ECO:0007669"/>
    <property type="project" value="UniProtKB-ARBA"/>
</dbReference>
<evidence type="ECO:0000256" key="3">
    <source>
        <dbReference type="ARBA" id="ARBA00022729"/>
    </source>
</evidence>
<dbReference type="GO" id="GO:0005509">
    <property type="term" value="F:calcium ion binding"/>
    <property type="evidence" value="ECO:0007669"/>
    <property type="project" value="InterPro"/>
</dbReference>
<evidence type="ECO:0000256" key="7">
    <source>
        <dbReference type="PROSITE-ProRule" id="PRU00076"/>
    </source>
</evidence>
<feature type="domain" description="EGF-like" evidence="8">
    <location>
        <begin position="312"/>
        <end position="351"/>
    </location>
</feature>
<feature type="domain" description="EGF-like" evidence="8">
    <location>
        <begin position="70"/>
        <end position="115"/>
    </location>
</feature>
<keyword evidence="4" id="KW-0677">Repeat</keyword>
<dbReference type="GO" id="GO:0007548">
    <property type="term" value="P:sex differentiation"/>
    <property type="evidence" value="ECO:0007669"/>
    <property type="project" value="UniProtKB-ARBA"/>
</dbReference>
<dbReference type="Proteomes" id="UP000299102">
    <property type="component" value="Unassembled WGS sequence"/>
</dbReference>
<name>A0A4C1YED3_EUMVA</name>
<dbReference type="SUPFAM" id="SSF57196">
    <property type="entry name" value="EGF/Laminin"/>
    <property type="match status" value="5"/>
</dbReference>
<dbReference type="GO" id="GO:0048598">
    <property type="term" value="P:embryonic morphogenesis"/>
    <property type="evidence" value="ECO:0007669"/>
    <property type="project" value="UniProtKB-ARBA"/>
</dbReference>
<keyword evidence="5 7" id="KW-1015">Disulfide bond</keyword>
<keyword evidence="10" id="KW-1185">Reference proteome</keyword>
<dbReference type="PANTHER" id="PTHR24049">
    <property type="entry name" value="CRUMBS FAMILY MEMBER"/>
    <property type="match status" value="1"/>
</dbReference>
<dbReference type="OrthoDB" id="283575at2759"/>
<evidence type="ECO:0000256" key="6">
    <source>
        <dbReference type="ARBA" id="ARBA00023180"/>
    </source>
</evidence>
<dbReference type="AlphaFoldDB" id="A0A4C1YED3"/>
<reference evidence="9 10" key="1">
    <citation type="journal article" date="2019" name="Commun. Biol.">
        <title>The bagworm genome reveals a unique fibroin gene that provides high tensile strength.</title>
        <authorList>
            <person name="Kono N."/>
            <person name="Nakamura H."/>
            <person name="Ohtoshi R."/>
            <person name="Tomita M."/>
            <person name="Numata K."/>
            <person name="Arakawa K."/>
        </authorList>
    </citation>
    <scope>NUCLEOTIDE SEQUENCE [LARGE SCALE GENOMIC DNA]</scope>
</reference>
<keyword evidence="3" id="KW-0732">Signal</keyword>
<feature type="disulfide bond" evidence="7">
    <location>
        <begin position="382"/>
        <end position="391"/>
    </location>
</feature>
<feature type="disulfide bond" evidence="7">
    <location>
        <begin position="105"/>
        <end position="114"/>
    </location>
</feature>
<dbReference type="SMART" id="SM00181">
    <property type="entry name" value="EGF"/>
    <property type="match status" value="6"/>
</dbReference>
<gene>
    <name evidence="9" type="ORF">EVAR_53149_1</name>
</gene>
<dbReference type="EMBL" id="BGZK01001170">
    <property type="protein sequence ID" value="GBP73354.1"/>
    <property type="molecule type" value="Genomic_DNA"/>
</dbReference>
<dbReference type="InterPro" id="IPR000742">
    <property type="entry name" value="EGF"/>
</dbReference>
<evidence type="ECO:0000256" key="2">
    <source>
        <dbReference type="ARBA" id="ARBA00022536"/>
    </source>
</evidence>
<dbReference type="PROSITE" id="PS00022">
    <property type="entry name" value="EGF_1"/>
    <property type="match status" value="3"/>
</dbReference>
<dbReference type="GO" id="GO:0010160">
    <property type="term" value="P:formation of animal organ boundary"/>
    <property type="evidence" value="ECO:0007669"/>
    <property type="project" value="UniProtKB-ARBA"/>
</dbReference>
<sequence>MISLGDISTAGCRIGLEVKAWARGPACPAHAGTEARMRMQCRCDCVCGLSALGITTSYCTSRYAGEFCQHLNPCHSESSPRCQNGGTCRIKPGASGGAPSFVCECPLGFSASLCEIRVPAACDSAPCLNGATCRLTSLDTYECDCPPGMADSDERRELSETCMTGFARHLHAYRGESGLARMSEDLSDWRGNVAISTANYYEIEIESAVMHVHFSRAKRINIYAHDRSERVRAAAARALRNFVPAATGAGARAATPTTRILTAEFIVGPARVEIVVVLIYHGVVLISRKIFRRETPHFYLASFRLLGAECSHEDHCASQPCRNGGKCVADNTTTAGYSCSCPPGFTGSRCTEDVVECSSGSGNGPCHHGRCFNTHGSYTCVCEPGYTGRDCDAEYVPCEPSPCLHGGICTPVDPLRYECECPTVAMTSFTVTRNSITVHGRIFVVIFTFDPRNKVVRNERCYRGQNCEVNIDDCPGHKCQNGATCVDGLNKYTCECPPTFTGQLCETDVDECALRSAAR</sequence>